<reference evidence="1 2" key="1">
    <citation type="submission" date="2020-08" db="EMBL/GenBank/DDBJ databases">
        <title>Genomic Encyclopedia of Type Strains, Phase IV (KMG-IV): sequencing the most valuable type-strain genomes for metagenomic binning, comparative biology and taxonomic classification.</title>
        <authorList>
            <person name="Goeker M."/>
        </authorList>
    </citation>
    <scope>NUCLEOTIDE SEQUENCE [LARGE SCALE GENOMIC DNA]</scope>
    <source>
        <strain evidence="1 2">DSM 102983</strain>
    </source>
</reference>
<evidence type="ECO:0000313" key="2">
    <source>
        <dbReference type="Proteomes" id="UP000533637"/>
    </source>
</evidence>
<gene>
    <name evidence="1" type="ORF">GGQ57_002446</name>
</gene>
<name>A0ABR6KLZ0_9BACT</name>
<organism evidence="1 2">
    <name type="scientific">Parabacteroides faecis</name>
    <dbReference type="NCBI Taxonomy" id="1217282"/>
    <lineage>
        <taxon>Bacteria</taxon>
        <taxon>Pseudomonadati</taxon>
        <taxon>Bacteroidota</taxon>
        <taxon>Bacteroidia</taxon>
        <taxon>Bacteroidales</taxon>
        <taxon>Tannerellaceae</taxon>
        <taxon>Parabacteroides</taxon>
    </lineage>
</organism>
<dbReference type="Pfam" id="PF04301">
    <property type="entry name" value="BioG"/>
    <property type="match status" value="1"/>
</dbReference>
<protein>
    <submittedName>
        <fullName evidence="1">Biotin synthesis protein BioG</fullName>
        <ecNumber evidence="1">3.1.1.85</ecNumber>
    </submittedName>
</protein>
<dbReference type="InterPro" id="IPR007398">
    <property type="entry name" value="BioG"/>
</dbReference>
<comment type="caution">
    <text evidence="1">The sequence shown here is derived from an EMBL/GenBank/DDBJ whole genome shotgun (WGS) entry which is preliminary data.</text>
</comment>
<dbReference type="EMBL" id="JACHOC010000004">
    <property type="protein sequence ID" value="MBB4622546.1"/>
    <property type="molecule type" value="Genomic_DNA"/>
</dbReference>
<proteinExistence type="predicted"/>
<sequence length="220" mass="25749">MKIQKQTDIRNRRLLLFFAGWSATPELFVRLKAEEGTDIMICYNYRVLTFEEDLTRYEEIDLIAWSMGIRMAELTLAGKYTFTSATAVNGTSFPIHDTYGIPEKIFQGTLDNLTTEGLKRFNRRMCGTRDILAQYEAFPPRPLEEIKEELQFIYDSCKEHSEINSQSTPSSIPWTRAVISSDDHIFPAANQHNYWDERCPVIEITAPHYPFYLWKQWNEL</sequence>
<dbReference type="Proteomes" id="UP000533637">
    <property type="component" value="Unassembled WGS sequence"/>
</dbReference>
<dbReference type="GO" id="GO:0090499">
    <property type="term" value="F:pimelyl-[acyl-carrier protein] methyl ester esterase activity"/>
    <property type="evidence" value="ECO:0007669"/>
    <property type="project" value="UniProtKB-EC"/>
</dbReference>
<accession>A0ABR6KLZ0</accession>
<keyword evidence="1" id="KW-0378">Hydrolase</keyword>
<keyword evidence="2" id="KW-1185">Reference proteome</keyword>
<dbReference type="EC" id="3.1.1.85" evidence="1"/>
<dbReference type="RefSeq" id="WP_183670908.1">
    <property type="nucleotide sequence ID" value="NZ_BMPB01000012.1"/>
</dbReference>
<evidence type="ECO:0000313" key="1">
    <source>
        <dbReference type="EMBL" id="MBB4622546.1"/>
    </source>
</evidence>